<sequence length="63" mass="7268">MPNYRVDFAKEILGVPFTIGSVEIMRARDPERARRAAELRFARQHGVGDWRERADLATVAERI</sequence>
<accession>A0A1H0HHR8</accession>
<proteinExistence type="predicted"/>
<dbReference type="EMBL" id="FNHS01000016">
    <property type="protein sequence ID" value="SDO18735.1"/>
    <property type="molecule type" value="Genomic_DNA"/>
</dbReference>
<dbReference type="STRING" id="582672.SAMN05216360_11627"/>
<protein>
    <submittedName>
        <fullName evidence="1">Uncharacterized protein</fullName>
    </submittedName>
</protein>
<dbReference type="AlphaFoldDB" id="A0A1H0HHR8"/>
<evidence type="ECO:0000313" key="2">
    <source>
        <dbReference type="Proteomes" id="UP000198704"/>
    </source>
</evidence>
<keyword evidence="2" id="KW-1185">Reference proteome</keyword>
<name>A0A1H0HHR8_9HYPH</name>
<dbReference type="RefSeq" id="WP_091720280.1">
    <property type="nucleotide sequence ID" value="NZ_FNHS01000016.1"/>
</dbReference>
<evidence type="ECO:0000313" key="1">
    <source>
        <dbReference type="EMBL" id="SDO18735.1"/>
    </source>
</evidence>
<gene>
    <name evidence="1" type="ORF">SAMN05216360_11627</name>
</gene>
<reference evidence="2" key="1">
    <citation type="submission" date="2016-10" db="EMBL/GenBank/DDBJ databases">
        <authorList>
            <person name="Varghese N."/>
            <person name="Submissions S."/>
        </authorList>
    </citation>
    <scope>NUCLEOTIDE SEQUENCE [LARGE SCALE GENOMIC DNA]</scope>
    <source>
        <strain evidence="2">BL47</strain>
    </source>
</reference>
<dbReference type="Proteomes" id="UP000198704">
    <property type="component" value="Unassembled WGS sequence"/>
</dbReference>
<organism evidence="1 2">
    <name type="scientific">Methylobacterium phyllostachyos</name>
    <dbReference type="NCBI Taxonomy" id="582672"/>
    <lineage>
        <taxon>Bacteria</taxon>
        <taxon>Pseudomonadati</taxon>
        <taxon>Pseudomonadota</taxon>
        <taxon>Alphaproteobacteria</taxon>
        <taxon>Hyphomicrobiales</taxon>
        <taxon>Methylobacteriaceae</taxon>
        <taxon>Methylobacterium</taxon>
    </lineage>
</organism>